<evidence type="ECO:0000259" key="2">
    <source>
        <dbReference type="PROSITE" id="PS50835"/>
    </source>
</evidence>
<keyword evidence="1" id="KW-1133">Transmembrane helix</keyword>
<evidence type="ECO:0000313" key="3">
    <source>
        <dbReference type="Ensembl" id="ENSORLP00000041323.1"/>
    </source>
</evidence>
<keyword evidence="4" id="KW-1185">Reference proteome</keyword>
<dbReference type="Bgee" id="ENSORLG00000026122">
    <property type="expression patterns" value="Expressed in intestine and 3 other cell types or tissues"/>
</dbReference>
<dbReference type="InterPro" id="IPR013783">
    <property type="entry name" value="Ig-like_fold"/>
</dbReference>
<dbReference type="InterPro" id="IPR007110">
    <property type="entry name" value="Ig-like_dom"/>
</dbReference>
<reference evidence="3 4" key="1">
    <citation type="journal article" date="2007" name="Nature">
        <title>The medaka draft genome and insights into vertebrate genome evolution.</title>
        <authorList>
            <person name="Kasahara M."/>
            <person name="Naruse K."/>
            <person name="Sasaki S."/>
            <person name="Nakatani Y."/>
            <person name="Qu W."/>
            <person name="Ahsan B."/>
            <person name="Yamada T."/>
            <person name="Nagayasu Y."/>
            <person name="Doi K."/>
            <person name="Kasai Y."/>
            <person name="Jindo T."/>
            <person name="Kobayashi D."/>
            <person name="Shimada A."/>
            <person name="Toyoda A."/>
            <person name="Kuroki Y."/>
            <person name="Fujiyama A."/>
            <person name="Sasaki T."/>
            <person name="Shimizu A."/>
            <person name="Asakawa S."/>
            <person name="Shimizu N."/>
            <person name="Hashimoto S."/>
            <person name="Yang J."/>
            <person name="Lee Y."/>
            <person name="Matsushima K."/>
            <person name="Sugano S."/>
            <person name="Sakaizumi M."/>
            <person name="Narita T."/>
            <person name="Ohishi K."/>
            <person name="Haga S."/>
            <person name="Ohta F."/>
            <person name="Nomoto H."/>
            <person name="Nogata K."/>
            <person name="Morishita T."/>
            <person name="Endo T."/>
            <person name="Shin-I T."/>
            <person name="Takeda H."/>
            <person name="Morishita S."/>
            <person name="Kohara Y."/>
        </authorList>
    </citation>
    <scope>NUCLEOTIDE SEQUENCE [LARGE SCALE GENOMIC DNA]</scope>
    <source>
        <strain evidence="3 4">Hd-rR</strain>
    </source>
</reference>
<sequence>ILGNGIDFTLTISGVQAEDSGVYYCQSLHYINKRTETHLNVSASMLVSSIIYVICMFIYYVCGRPT</sequence>
<keyword evidence="1" id="KW-0472">Membrane</keyword>
<organism evidence="3 4">
    <name type="scientific">Oryzias latipes</name>
    <name type="common">Japanese rice fish</name>
    <name type="synonym">Japanese killifish</name>
    <dbReference type="NCBI Taxonomy" id="8090"/>
    <lineage>
        <taxon>Eukaryota</taxon>
        <taxon>Metazoa</taxon>
        <taxon>Chordata</taxon>
        <taxon>Craniata</taxon>
        <taxon>Vertebrata</taxon>
        <taxon>Euteleostomi</taxon>
        <taxon>Actinopterygii</taxon>
        <taxon>Neopterygii</taxon>
        <taxon>Teleostei</taxon>
        <taxon>Neoteleostei</taxon>
        <taxon>Acanthomorphata</taxon>
        <taxon>Ovalentaria</taxon>
        <taxon>Atherinomorphae</taxon>
        <taxon>Beloniformes</taxon>
        <taxon>Adrianichthyidae</taxon>
        <taxon>Oryziinae</taxon>
        <taxon>Oryzias</taxon>
    </lineage>
</organism>
<dbReference type="InterPro" id="IPR036179">
    <property type="entry name" value="Ig-like_dom_sf"/>
</dbReference>
<dbReference type="Ensembl" id="ENSORLT00000032317.1">
    <property type="protein sequence ID" value="ENSORLP00000041323.1"/>
    <property type="gene ID" value="ENSORLG00000026122.1"/>
</dbReference>
<dbReference type="Pfam" id="PF07686">
    <property type="entry name" value="V-set"/>
    <property type="match status" value="1"/>
</dbReference>
<dbReference type="InterPro" id="IPR013106">
    <property type="entry name" value="Ig_V-set"/>
</dbReference>
<dbReference type="Proteomes" id="UP000001038">
    <property type="component" value="Chromosome 11"/>
</dbReference>
<reference evidence="3" key="3">
    <citation type="submission" date="2025-09" db="UniProtKB">
        <authorList>
            <consortium name="Ensembl"/>
        </authorList>
    </citation>
    <scope>IDENTIFICATION</scope>
    <source>
        <strain evidence="3">Hd-rR</strain>
    </source>
</reference>
<accession>A0A3B3IBW8</accession>
<evidence type="ECO:0000313" key="4">
    <source>
        <dbReference type="Proteomes" id="UP000001038"/>
    </source>
</evidence>
<dbReference type="GeneTree" id="ENSGT01150000286991"/>
<reference evidence="3" key="2">
    <citation type="submission" date="2025-08" db="UniProtKB">
        <authorList>
            <consortium name="Ensembl"/>
        </authorList>
    </citation>
    <scope>IDENTIFICATION</scope>
    <source>
        <strain evidence="3">Hd-rR</strain>
    </source>
</reference>
<protein>
    <recommendedName>
        <fullName evidence="2">Ig-like domain-containing protein</fullName>
    </recommendedName>
</protein>
<feature type="transmembrane region" description="Helical" evidence="1">
    <location>
        <begin position="41"/>
        <end position="62"/>
    </location>
</feature>
<evidence type="ECO:0000256" key="1">
    <source>
        <dbReference type="SAM" id="Phobius"/>
    </source>
</evidence>
<dbReference type="AlphaFoldDB" id="A0A3B3IBW8"/>
<dbReference type="SUPFAM" id="SSF48726">
    <property type="entry name" value="Immunoglobulin"/>
    <property type="match status" value="1"/>
</dbReference>
<name>A0A3B3IBW8_ORYLA</name>
<dbReference type="PROSITE" id="PS50835">
    <property type="entry name" value="IG_LIKE"/>
    <property type="match status" value="1"/>
</dbReference>
<proteinExistence type="predicted"/>
<feature type="domain" description="Ig-like" evidence="2">
    <location>
        <begin position="1"/>
        <end position="42"/>
    </location>
</feature>
<keyword evidence="1" id="KW-0812">Transmembrane</keyword>
<dbReference type="Gene3D" id="2.60.40.10">
    <property type="entry name" value="Immunoglobulins"/>
    <property type="match status" value="1"/>
</dbReference>